<dbReference type="SMART" id="SM00631">
    <property type="entry name" value="Zn_pept"/>
    <property type="match status" value="1"/>
</dbReference>
<evidence type="ECO:0000256" key="10">
    <source>
        <dbReference type="PROSITE-ProRule" id="PRU01379"/>
    </source>
</evidence>
<dbReference type="PROSITE" id="PS00132">
    <property type="entry name" value="CARBOXYPEPT_ZN_1"/>
    <property type="match status" value="1"/>
</dbReference>
<evidence type="ECO:0000256" key="6">
    <source>
        <dbReference type="ARBA" id="ARBA00022729"/>
    </source>
</evidence>
<evidence type="ECO:0000256" key="3">
    <source>
        <dbReference type="ARBA" id="ARBA00022645"/>
    </source>
</evidence>
<feature type="domain" description="Peptidase M14" evidence="12">
    <location>
        <begin position="8"/>
        <end position="298"/>
    </location>
</feature>
<proteinExistence type="inferred from homology"/>
<evidence type="ECO:0000256" key="9">
    <source>
        <dbReference type="ARBA" id="ARBA00023049"/>
    </source>
</evidence>
<evidence type="ECO:0000256" key="5">
    <source>
        <dbReference type="ARBA" id="ARBA00022723"/>
    </source>
</evidence>
<name>A0AAV4CZA7_9GAST</name>
<dbReference type="PROSITE" id="PS52035">
    <property type="entry name" value="PEPTIDASE_M14"/>
    <property type="match status" value="1"/>
</dbReference>
<dbReference type="AlphaFoldDB" id="A0AAV4CZA7"/>
<dbReference type="InterPro" id="IPR057246">
    <property type="entry name" value="CARBOXYPEPT_ZN_1"/>
</dbReference>
<dbReference type="InterPro" id="IPR000834">
    <property type="entry name" value="Peptidase_M14"/>
</dbReference>
<dbReference type="PANTHER" id="PTHR11705">
    <property type="entry name" value="PROTEASE FAMILY M14 CARBOXYPEPTIDASE A,B"/>
    <property type="match status" value="1"/>
</dbReference>
<evidence type="ECO:0000256" key="2">
    <source>
        <dbReference type="ARBA" id="ARBA00005988"/>
    </source>
</evidence>
<dbReference type="GO" id="GO:0005615">
    <property type="term" value="C:extracellular space"/>
    <property type="evidence" value="ECO:0007669"/>
    <property type="project" value="TreeGrafter"/>
</dbReference>
<keyword evidence="9" id="KW-0482">Metalloprotease</keyword>
<dbReference type="Gene3D" id="3.40.630.10">
    <property type="entry name" value="Zn peptidases"/>
    <property type="match status" value="1"/>
</dbReference>
<dbReference type="GO" id="GO:0008270">
    <property type="term" value="F:zinc ion binding"/>
    <property type="evidence" value="ECO:0007669"/>
    <property type="project" value="InterPro"/>
</dbReference>
<keyword evidence="7" id="KW-0378">Hydrolase</keyword>
<evidence type="ECO:0000256" key="8">
    <source>
        <dbReference type="ARBA" id="ARBA00022833"/>
    </source>
</evidence>
<evidence type="ECO:0000256" key="11">
    <source>
        <dbReference type="SAM" id="MobiDB-lite"/>
    </source>
</evidence>
<comment type="similarity">
    <text evidence="2 10">Belongs to the peptidase M14 family.</text>
</comment>
<sequence>MSNRLIDDTTKREAGQREKRAVISTDHNDIMDHSVYYTYTELHGNSSQVGDTPKPAVVIEAGIHAREWISPAVNLWVIDALIGGYRNGNTTITAMLDQLDWYIIPVTNPDGYQYSHEKDCLWRKNRRYIRRSCRGVNLNRNFDVAFNTTEVSNFCWSDIYLGDKPFSDPESCNVKALVGILQHRLMTYVAAHSFSQSWIGGLMASAMSVRHGTEYRTGQALKVLGDAASGISVDWALKIVPGIFAVGIEPRPPAKKLKPAAANRYTGRGYSGFLLTPQEIVPTAEEYFDGLVAMANELQ</sequence>
<feature type="active site" description="Proton donor/acceptor" evidence="10">
    <location>
        <position position="249"/>
    </location>
</feature>
<dbReference type="Pfam" id="PF00246">
    <property type="entry name" value="Peptidase_M14"/>
    <property type="match status" value="1"/>
</dbReference>
<feature type="region of interest" description="Disordered" evidence="11">
    <location>
        <begin position="1"/>
        <end position="20"/>
    </location>
</feature>
<keyword evidence="4" id="KW-0645">Protease</keyword>
<dbReference type="EMBL" id="BLXT01007177">
    <property type="protein sequence ID" value="GFO37145.1"/>
    <property type="molecule type" value="Genomic_DNA"/>
</dbReference>
<evidence type="ECO:0000313" key="14">
    <source>
        <dbReference type="Proteomes" id="UP000735302"/>
    </source>
</evidence>
<gene>
    <name evidence="13" type="ORF">PoB_006365000</name>
</gene>
<protein>
    <submittedName>
        <fullName evidence="13">Carboxypeptidase a2</fullName>
    </submittedName>
</protein>
<dbReference type="GO" id="GO:0006508">
    <property type="term" value="P:proteolysis"/>
    <property type="evidence" value="ECO:0007669"/>
    <property type="project" value="UniProtKB-KW"/>
</dbReference>
<dbReference type="FunFam" id="3.40.630.10:FF:000084">
    <property type="entry name" value="Carboxypeptidase B2"/>
    <property type="match status" value="1"/>
</dbReference>
<comment type="cofactor">
    <cofactor evidence="1">
        <name>Zn(2+)</name>
        <dbReference type="ChEBI" id="CHEBI:29105"/>
    </cofactor>
</comment>
<keyword evidence="14" id="KW-1185">Reference proteome</keyword>
<reference evidence="13 14" key="1">
    <citation type="journal article" date="2021" name="Elife">
        <title>Chloroplast acquisition without the gene transfer in kleptoplastic sea slugs, Plakobranchus ocellatus.</title>
        <authorList>
            <person name="Maeda T."/>
            <person name="Takahashi S."/>
            <person name="Yoshida T."/>
            <person name="Shimamura S."/>
            <person name="Takaki Y."/>
            <person name="Nagai Y."/>
            <person name="Toyoda A."/>
            <person name="Suzuki Y."/>
            <person name="Arimoto A."/>
            <person name="Ishii H."/>
            <person name="Satoh N."/>
            <person name="Nishiyama T."/>
            <person name="Hasebe M."/>
            <person name="Maruyama T."/>
            <person name="Minagawa J."/>
            <person name="Obokata J."/>
            <person name="Shigenobu S."/>
        </authorList>
    </citation>
    <scope>NUCLEOTIDE SEQUENCE [LARGE SCALE GENOMIC DNA]</scope>
</reference>
<evidence type="ECO:0000313" key="13">
    <source>
        <dbReference type="EMBL" id="GFO37145.1"/>
    </source>
</evidence>
<evidence type="ECO:0000259" key="12">
    <source>
        <dbReference type="PROSITE" id="PS52035"/>
    </source>
</evidence>
<evidence type="ECO:0000256" key="1">
    <source>
        <dbReference type="ARBA" id="ARBA00001947"/>
    </source>
</evidence>
<dbReference type="Proteomes" id="UP000735302">
    <property type="component" value="Unassembled WGS sequence"/>
</dbReference>
<dbReference type="SUPFAM" id="SSF53187">
    <property type="entry name" value="Zn-dependent exopeptidases"/>
    <property type="match status" value="1"/>
</dbReference>
<organism evidence="13 14">
    <name type="scientific">Plakobranchus ocellatus</name>
    <dbReference type="NCBI Taxonomy" id="259542"/>
    <lineage>
        <taxon>Eukaryota</taxon>
        <taxon>Metazoa</taxon>
        <taxon>Spiralia</taxon>
        <taxon>Lophotrochozoa</taxon>
        <taxon>Mollusca</taxon>
        <taxon>Gastropoda</taxon>
        <taxon>Heterobranchia</taxon>
        <taxon>Euthyneura</taxon>
        <taxon>Panpulmonata</taxon>
        <taxon>Sacoglossa</taxon>
        <taxon>Placobranchoidea</taxon>
        <taxon>Plakobranchidae</taxon>
        <taxon>Plakobranchus</taxon>
    </lineage>
</organism>
<keyword evidence="5" id="KW-0479">Metal-binding</keyword>
<comment type="caution">
    <text evidence="13">The sequence shown here is derived from an EMBL/GenBank/DDBJ whole genome shotgun (WGS) entry which is preliminary data.</text>
</comment>
<evidence type="ECO:0000256" key="4">
    <source>
        <dbReference type="ARBA" id="ARBA00022670"/>
    </source>
</evidence>
<dbReference type="PANTHER" id="PTHR11705:SF91">
    <property type="entry name" value="FI01817P-RELATED"/>
    <property type="match status" value="1"/>
</dbReference>
<keyword evidence="3 13" id="KW-0121">Carboxypeptidase</keyword>
<keyword evidence="8" id="KW-0862">Zinc</keyword>
<keyword evidence="6" id="KW-0732">Signal</keyword>
<evidence type="ECO:0000256" key="7">
    <source>
        <dbReference type="ARBA" id="ARBA00022801"/>
    </source>
</evidence>
<dbReference type="GO" id="GO:0004181">
    <property type="term" value="F:metallocarboxypeptidase activity"/>
    <property type="evidence" value="ECO:0007669"/>
    <property type="project" value="InterPro"/>
</dbReference>
<accession>A0AAV4CZA7</accession>